<feature type="compositionally biased region" description="Basic residues" evidence="1">
    <location>
        <begin position="69"/>
        <end position="78"/>
    </location>
</feature>
<reference evidence="2" key="1">
    <citation type="journal article" date="2020" name="Stud. Mycol.">
        <title>101 Dothideomycetes genomes: a test case for predicting lifestyles and emergence of pathogens.</title>
        <authorList>
            <person name="Haridas S."/>
            <person name="Albert R."/>
            <person name="Binder M."/>
            <person name="Bloem J."/>
            <person name="Labutti K."/>
            <person name="Salamov A."/>
            <person name="Andreopoulos B."/>
            <person name="Baker S."/>
            <person name="Barry K."/>
            <person name="Bills G."/>
            <person name="Bluhm B."/>
            <person name="Cannon C."/>
            <person name="Castanera R."/>
            <person name="Culley D."/>
            <person name="Daum C."/>
            <person name="Ezra D."/>
            <person name="Gonzalez J."/>
            <person name="Henrissat B."/>
            <person name="Kuo A."/>
            <person name="Liang C."/>
            <person name="Lipzen A."/>
            <person name="Lutzoni F."/>
            <person name="Magnuson J."/>
            <person name="Mondo S."/>
            <person name="Nolan M."/>
            <person name="Ohm R."/>
            <person name="Pangilinan J."/>
            <person name="Park H.-J."/>
            <person name="Ramirez L."/>
            <person name="Alfaro M."/>
            <person name="Sun H."/>
            <person name="Tritt A."/>
            <person name="Yoshinaga Y."/>
            <person name="Zwiers L.-H."/>
            <person name="Turgeon B."/>
            <person name="Goodwin S."/>
            <person name="Spatafora J."/>
            <person name="Crous P."/>
            <person name="Grigoriev I."/>
        </authorList>
    </citation>
    <scope>NUCLEOTIDE SEQUENCE</scope>
    <source>
        <strain evidence="2">CBS 121410</strain>
    </source>
</reference>
<keyword evidence="3" id="KW-1185">Reference proteome</keyword>
<proteinExistence type="predicted"/>
<accession>A0A9P4HQD5</accession>
<dbReference type="AlphaFoldDB" id="A0A9P4HQD5"/>
<evidence type="ECO:0000313" key="3">
    <source>
        <dbReference type="Proteomes" id="UP000799776"/>
    </source>
</evidence>
<dbReference type="EMBL" id="ML978762">
    <property type="protein sequence ID" value="KAF2083706.1"/>
    <property type="molecule type" value="Genomic_DNA"/>
</dbReference>
<sequence length="106" mass="12080">MGPCPAPLKDRHAPRLPNQGAITQRWWAGGNRTSLMPSAILQLGCFVFRSAISADSMARSPAPCSGRWWARHPPRRSTRKSEFTKRRIRRKKPVTIKLNRFDTIIT</sequence>
<evidence type="ECO:0000256" key="1">
    <source>
        <dbReference type="SAM" id="MobiDB-lite"/>
    </source>
</evidence>
<name>A0A9P4HQD5_9PEZI</name>
<organism evidence="2 3">
    <name type="scientific">Saccharata proteae CBS 121410</name>
    <dbReference type="NCBI Taxonomy" id="1314787"/>
    <lineage>
        <taxon>Eukaryota</taxon>
        <taxon>Fungi</taxon>
        <taxon>Dikarya</taxon>
        <taxon>Ascomycota</taxon>
        <taxon>Pezizomycotina</taxon>
        <taxon>Dothideomycetes</taxon>
        <taxon>Dothideomycetes incertae sedis</taxon>
        <taxon>Botryosphaeriales</taxon>
        <taxon>Saccharataceae</taxon>
        <taxon>Saccharata</taxon>
    </lineage>
</organism>
<comment type="caution">
    <text evidence="2">The sequence shown here is derived from an EMBL/GenBank/DDBJ whole genome shotgun (WGS) entry which is preliminary data.</text>
</comment>
<feature type="region of interest" description="Disordered" evidence="1">
    <location>
        <begin position="57"/>
        <end position="86"/>
    </location>
</feature>
<protein>
    <submittedName>
        <fullName evidence="2">Uncharacterized protein</fullName>
    </submittedName>
</protein>
<dbReference type="Proteomes" id="UP000799776">
    <property type="component" value="Unassembled WGS sequence"/>
</dbReference>
<evidence type="ECO:0000313" key="2">
    <source>
        <dbReference type="EMBL" id="KAF2083706.1"/>
    </source>
</evidence>
<gene>
    <name evidence="2" type="ORF">K490DRAFT_60244</name>
</gene>